<dbReference type="SUPFAM" id="SSF82185">
    <property type="entry name" value="Histone H3 K4-specific methyltransferase SET7/9 N-terminal domain"/>
    <property type="match status" value="1"/>
</dbReference>
<dbReference type="OrthoDB" id="4563261at2"/>
<evidence type="ECO:0000256" key="1">
    <source>
        <dbReference type="SAM" id="MobiDB-lite"/>
    </source>
</evidence>
<organism evidence="2 3">
    <name type="scientific">Lentzea guizhouensis</name>
    <dbReference type="NCBI Taxonomy" id="1586287"/>
    <lineage>
        <taxon>Bacteria</taxon>
        <taxon>Bacillati</taxon>
        <taxon>Actinomycetota</taxon>
        <taxon>Actinomycetes</taxon>
        <taxon>Pseudonocardiales</taxon>
        <taxon>Pseudonocardiaceae</taxon>
        <taxon>Lentzea</taxon>
    </lineage>
</organism>
<feature type="region of interest" description="Disordered" evidence="1">
    <location>
        <begin position="1"/>
        <end position="20"/>
    </location>
</feature>
<keyword evidence="3" id="KW-1185">Reference proteome</keyword>
<dbReference type="RefSeq" id="WP_065917050.1">
    <property type="nucleotide sequence ID" value="NZ_CP016793.1"/>
</dbReference>
<dbReference type="STRING" id="1586287.BBK82_24190"/>
<gene>
    <name evidence="2" type="ORF">BBK82_24190</name>
</gene>
<reference evidence="2 3" key="1">
    <citation type="submission" date="2016-07" db="EMBL/GenBank/DDBJ databases">
        <title>Complete genome sequence of the Lentzea guizhouensis DHS C013.</title>
        <authorList>
            <person name="Cao C."/>
        </authorList>
    </citation>
    <scope>NUCLEOTIDE SEQUENCE [LARGE SCALE GENOMIC DNA]</scope>
    <source>
        <strain evidence="2 3">DHS C013</strain>
    </source>
</reference>
<dbReference type="EMBL" id="CP016793">
    <property type="protein sequence ID" value="ANZ38704.1"/>
    <property type="molecule type" value="Genomic_DNA"/>
</dbReference>
<proteinExistence type="predicted"/>
<dbReference type="KEGG" id="led:BBK82_24190"/>
<dbReference type="Gene3D" id="2.20.110.10">
    <property type="entry name" value="Histone H3 K4-specific methyltransferase SET7/9 N-terminal domain"/>
    <property type="match status" value="1"/>
</dbReference>
<protein>
    <submittedName>
        <fullName evidence="2">Uncharacterized protein</fullName>
    </submittedName>
</protein>
<sequence length="119" mass="13787">MSPEDSELRVRVEDTEDRAEGVFHQGTPFTGEVVEVGEDGNLLSLYTYYAGTQDGPYAEWYSPDRPFRTGTMRFGLLIGVHRQWHPNGQVALETEFDAQSRQLYRREWDDQGNLIYEHT</sequence>
<dbReference type="Proteomes" id="UP000093053">
    <property type="component" value="Chromosome"/>
</dbReference>
<name>A0A1B2HLV4_9PSEU</name>
<accession>A0A1B2HLV4</accession>
<evidence type="ECO:0000313" key="3">
    <source>
        <dbReference type="Proteomes" id="UP000093053"/>
    </source>
</evidence>
<dbReference type="AlphaFoldDB" id="A0A1B2HLV4"/>
<evidence type="ECO:0000313" key="2">
    <source>
        <dbReference type="EMBL" id="ANZ38704.1"/>
    </source>
</evidence>